<dbReference type="PROSITE" id="PS50935">
    <property type="entry name" value="SSB"/>
    <property type="match status" value="1"/>
</dbReference>
<dbReference type="HOGENOM" id="CLU_078758_0_2_6"/>
<dbReference type="GO" id="GO:0006310">
    <property type="term" value="P:DNA recombination"/>
    <property type="evidence" value="ECO:0007669"/>
    <property type="project" value="UniProtKB-UniRule"/>
</dbReference>
<sequence length="176" mass="19604">MATRGVNRVTIMGHLGNDPDLRYMQNGDPVANFSIATSEVWTDKATNQKREETDWHRIVAFRKLAEIVGQYCHKGSKLYVEGRLQTRKWTDQNGIDRYVTEVIANNVQLVDSKQGSSYPPPQGEKRPPAQGNATTAAGANPQGSKQTPPPEHVMDEEPPLPSEIPNYDGMDDDIPF</sequence>
<keyword evidence="1 2" id="KW-0238">DNA-binding</keyword>
<comment type="subunit">
    <text evidence="2">Homotetramer.</text>
</comment>
<dbReference type="GO" id="GO:0003697">
    <property type="term" value="F:single-stranded DNA binding"/>
    <property type="evidence" value="ECO:0007669"/>
    <property type="project" value="UniProtKB-UniRule"/>
</dbReference>
<name>G9ZIW0_9GAMM</name>
<dbReference type="InterPro" id="IPR011344">
    <property type="entry name" value="ssDNA-bd"/>
</dbReference>
<keyword evidence="2" id="KW-0233">DNA recombination</keyword>
<dbReference type="GO" id="GO:0006260">
    <property type="term" value="P:DNA replication"/>
    <property type="evidence" value="ECO:0007669"/>
    <property type="project" value="UniProtKB-UniRule"/>
</dbReference>
<evidence type="ECO:0000256" key="4">
    <source>
        <dbReference type="SAM" id="MobiDB-lite"/>
    </source>
</evidence>
<feature type="short sequence motif" description="Important for interaction with partner proteins" evidence="2">
    <location>
        <begin position="171"/>
        <end position="176"/>
    </location>
</feature>
<dbReference type="SUPFAM" id="SSF50249">
    <property type="entry name" value="Nucleic acid-binding proteins"/>
    <property type="match status" value="1"/>
</dbReference>
<dbReference type="Proteomes" id="UP000004750">
    <property type="component" value="Unassembled WGS sequence"/>
</dbReference>
<comment type="caution">
    <text evidence="2">Lacks conserved residue(s) required for the propagation of feature annotation.</text>
</comment>
<organism evidence="5 6">
    <name type="scientific">Cardiobacterium valvarum F0432</name>
    <dbReference type="NCBI Taxonomy" id="797473"/>
    <lineage>
        <taxon>Bacteria</taxon>
        <taxon>Pseudomonadati</taxon>
        <taxon>Pseudomonadota</taxon>
        <taxon>Gammaproteobacteria</taxon>
        <taxon>Cardiobacteriales</taxon>
        <taxon>Cardiobacteriaceae</taxon>
        <taxon>Cardiobacterium</taxon>
    </lineage>
</organism>
<keyword evidence="2" id="KW-0234">DNA repair</keyword>
<dbReference type="Gene3D" id="2.40.50.140">
    <property type="entry name" value="Nucleic acid-binding proteins"/>
    <property type="match status" value="1"/>
</dbReference>
<dbReference type="PANTHER" id="PTHR10302:SF27">
    <property type="entry name" value="SINGLE-STRANDED DNA-BINDING PROTEIN"/>
    <property type="match status" value="1"/>
</dbReference>
<keyword evidence="2" id="KW-0235">DNA replication</keyword>
<dbReference type="PANTHER" id="PTHR10302">
    <property type="entry name" value="SINGLE-STRANDED DNA-BINDING PROTEIN"/>
    <property type="match status" value="1"/>
</dbReference>
<evidence type="ECO:0000313" key="6">
    <source>
        <dbReference type="Proteomes" id="UP000004750"/>
    </source>
</evidence>
<feature type="region of interest" description="Disordered" evidence="4">
    <location>
        <begin position="110"/>
        <end position="176"/>
    </location>
</feature>
<dbReference type="HAMAP" id="MF_00984">
    <property type="entry name" value="SSB"/>
    <property type="match status" value="1"/>
</dbReference>
<dbReference type="InterPro" id="IPR000424">
    <property type="entry name" value="Primosome_PriB/ssb"/>
</dbReference>
<reference evidence="5 6" key="1">
    <citation type="submission" date="2011-08" db="EMBL/GenBank/DDBJ databases">
        <authorList>
            <person name="Weinstock G."/>
            <person name="Sodergren E."/>
            <person name="Clifton S."/>
            <person name="Fulton L."/>
            <person name="Fulton B."/>
            <person name="Courtney L."/>
            <person name="Fronick C."/>
            <person name="Harrison M."/>
            <person name="Strong C."/>
            <person name="Farmer C."/>
            <person name="Delahaunty K."/>
            <person name="Markovic C."/>
            <person name="Hall O."/>
            <person name="Minx P."/>
            <person name="Tomlinson C."/>
            <person name="Mitreva M."/>
            <person name="Hou S."/>
            <person name="Chen J."/>
            <person name="Wollam A."/>
            <person name="Pepin K.H."/>
            <person name="Johnson M."/>
            <person name="Bhonagiri V."/>
            <person name="Zhang X."/>
            <person name="Suruliraj S."/>
            <person name="Warren W."/>
            <person name="Chinwalla A."/>
            <person name="Mardis E.R."/>
            <person name="Wilson R.K."/>
        </authorList>
    </citation>
    <scope>NUCLEOTIDE SEQUENCE [LARGE SCALE GENOMIC DNA]</scope>
    <source>
        <strain evidence="5 6">F0432</strain>
    </source>
</reference>
<dbReference type="RefSeq" id="WP_006986713.1">
    <property type="nucleotide sequence ID" value="NZ_JH417965.1"/>
</dbReference>
<dbReference type="PATRIC" id="fig|797473.3.peg.2225"/>
<evidence type="ECO:0000256" key="3">
    <source>
        <dbReference type="PIRNR" id="PIRNR002070"/>
    </source>
</evidence>
<dbReference type="EMBL" id="AGCM01000170">
    <property type="protein sequence ID" value="EHM50915.1"/>
    <property type="molecule type" value="Genomic_DNA"/>
</dbReference>
<evidence type="ECO:0000256" key="1">
    <source>
        <dbReference type="ARBA" id="ARBA00023125"/>
    </source>
</evidence>
<keyword evidence="2" id="KW-0227">DNA damage</keyword>
<dbReference type="PIRSF" id="PIRSF002070">
    <property type="entry name" value="SSB"/>
    <property type="match status" value="1"/>
</dbReference>
<comment type="function">
    <text evidence="2">Plays an important role in DNA replication, recombination and repair. Binds to ssDNA and to an array of partner proteins to recruit them to their sites of action during DNA metabolism.</text>
</comment>
<protein>
    <recommendedName>
        <fullName evidence="2 3">Single-stranded DNA-binding protein</fullName>
        <shortName evidence="2">SSB</shortName>
    </recommendedName>
</protein>
<dbReference type="NCBIfam" id="TIGR00621">
    <property type="entry name" value="ssb"/>
    <property type="match status" value="1"/>
</dbReference>
<dbReference type="AlphaFoldDB" id="G9ZIW0"/>
<accession>G9ZIW0</accession>
<proteinExistence type="inferred from homology"/>
<evidence type="ECO:0000256" key="2">
    <source>
        <dbReference type="HAMAP-Rule" id="MF_00984"/>
    </source>
</evidence>
<gene>
    <name evidence="5" type="ORF">HMPREF9080_02727</name>
</gene>
<dbReference type="GO" id="GO:0006281">
    <property type="term" value="P:DNA repair"/>
    <property type="evidence" value="ECO:0007669"/>
    <property type="project" value="UniProtKB-UniRule"/>
</dbReference>
<dbReference type="GO" id="GO:0009295">
    <property type="term" value="C:nucleoid"/>
    <property type="evidence" value="ECO:0007669"/>
    <property type="project" value="TreeGrafter"/>
</dbReference>
<comment type="caution">
    <text evidence="5">The sequence shown here is derived from an EMBL/GenBank/DDBJ whole genome shotgun (WGS) entry which is preliminary data.</text>
</comment>
<dbReference type="STRING" id="797473.HMPREF9080_02727"/>
<dbReference type="Pfam" id="PF00436">
    <property type="entry name" value="SSB"/>
    <property type="match status" value="1"/>
</dbReference>
<dbReference type="InterPro" id="IPR012340">
    <property type="entry name" value="NA-bd_OB-fold"/>
</dbReference>
<feature type="compositionally biased region" description="Low complexity" evidence="4">
    <location>
        <begin position="128"/>
        <end position="143"/>
    </location>
</feature>
<dbReference type="CDD" id="cd04496">
    <property type="entry name" value="SSB_OBF"/>
    <property type="match status" value="1"/>
</dbReference>
<evidence type="ECO:0000313" key="5">
    <source>
        <dbReference type="EMBL" id="EHM50915.1"/>
    </source>
</evidence>